<evidence type="ECO:0000313" key="4">
    <source>
        <dbReference type="EMBL" id="ATB37106.1"/>
    </source>
</evidence>
<reference evidence="4 5" key="1">
    <citation type="submission" date="2017-06" db="EMBL/GenBank/DDBJ databases">
        <title>Sequencing and comparative analysis of myxobacterial genomes.</title>
        <authorList>
            <person name="Rupp O."/>
            <person name="Goesmann A."/>
            <person name="Sogaard-Andersen L."/>
        </authorList>
    </citation>
    <scope>NUCLEOTIDE SEQUENCE [LARGE SCALE GENOMIC DNA]</scope>
    <source>
        <strain evidence="4 5">DSM 52655</strain>
    </source>
</reference>
<protein>
    <recommendedName>
        <fullName evidence="6">Next to BRCA1 central domain-containing protein</fullName>
    </recommendedName>
</protein>
<feature type="domain" description="Nbr1 FW" evidence="3">
    <location>
        <begin position="156"/>
        <end position="246"/>
    </location>
</feature>
<dbReference type="Gene3D" id="2.60.40.10">
    <property type="entry name" value="Immunoglobulins"/>
    <property type="match status" value="2"/>
</dbReference>
<dbReference type="Pfam" id="PF16158">
    <property type="entry name" value="N_BRCA1_IG"/>
    <property type="match status" value="2"/>
</dbReference>
<keyword evidence="1" id="KW-0732">Signal</keyword>
<dbReference type="Gene3D" id="2.160.20.10">
    <property type="entry name" value="Single-stranded right-handed beta-helix, Pectin lyase-like"/>
    <property type="match status" value="1"/>
</dbReference>
<dbReference type="InterPro" id="IPR012334">
    <property type="entry name" value="Pectin_lyas_fold"/>
</dbReference>
<dbReference type="KEGG" id="cfus:CYFUS_002527"/>
<dbReference type="AlphaFoldDB" id="A0A250J1S2"/>
<feature type="chain" id="PRO_5013055270" description="Next to BRCA1 central domain-containing protein" evidence="1">
    <location>
        <begin position="24"/>
        <end position="626"/>
    </location>
</feature>
<gene>
    <name evidence="4" type="ORF">CYFUS_002527</name>
</gene>
<dbReference type="EMBL" id="CP022098">
    <property type="protein sequence ID" value="ATB37106.1"/>
    <property type="molecule type" value="Genomic_DNA"/>
</dbReference>
<feature type="domain" description="Right handed beta helix" evidence="2">
    <location>
        <begin position="404"/>
        <end position="567"/>
    </location>
</feature>
<name>A0A250J1S2_9BACT</name>
<evidence type="ECO:0000259" key="3">
    <source>
        <dbReference type="Pfam" id="PF16158"/>
    </source>
</evidence>
<dbReference type="InterPro" id="IPR006626">
    <property type="entry name" value="PbH1"/>
</dbReference>
<dbReference type="InterPro" id="IPR039448">
    <property type="entry name" value="Beta_helix"/>
</dbReference>
<dbReference type="SUPFAM" id="SSF51126">
    <property type="entry name" value="Pectin lyase-like"/>
    <property type="match status" value="1"/>
</dbReference>
<evidence type="ECO:0000313" key="5">
    <source>
        <dbReference type="Proteomes" id="UP000217257"/>
    </source>
</evidence>
<evidence type="ECO:0008006" key="6">
    <source>
        <dbReference type="Google" id="ProtNLM"/>
    </source>
</evidence>
<dbReference type="InterPro" id="IPR011050">
    <property type="entry name" value="Pectin_lyase_fold/virulence"/>
</dbReference>
<organism evidence="4 5">
    <name type="scientific">Cystobacter fuscus</name>
    <dbReference type="NCBI Taxonomy" id="43"/>
    <lineage>
        <taxon>Bacteria</taxon>
        <taxon>Pseudomonadati</taxon>
        <taxon>Myxococcota</taxon>
        <taxon>Myxococcia</taxon>
        <taxon>Myxococcales</taxon>
        <taxon>Cystobacterineae</taxon>
        <taxon>Archangiaceae</taxon>
        <taxon>Cystobacter</taxon>
    </lineage>
</organism>
<dbReference type="Pfam" id="PF13229">
    <property type="entry name" value="Beta_helix"/>
    <property type="match status" value="1"/>
</dbReference>
<feature type="domain" description="Nbr1 FW" evidence="3">
    <location>
        <begin position="38"/>
        <end position="129"/>
    </location>
</feature>
<dbReference type="RefSeq" id="WP_095985466.1">
    <property type="nucleotide sequence ID" value="NZ_CP022098.1"/>
</dbReference>
<proteinExistence type="predicted"/>
<dbReference type="Proteomes" id="UP000217257">
    <property type="component" value="Chromosome"/>
</dbReference>
<evidence type="ECO:0000256" key="1">
    <source>
        <dbReference type="SAM" id="SignalP"/>
    </source>
</evidence>
<dbReference type="InterPro" id="IPR032350">
    <property type="entry name" value="Nbr1_FW"/>
</dbReference>
<sequence>MKPPVTSLLLLVSLCLAAPSAFAGDSAVFVSQTVPTSLTTGEVRTVSVTMRNNGTTTWTRNGELGYKLGSQNPQDNYRWFYNRIYLDAGESVGPGQSKTFTFDITAPSTPGTYNFQWRMLQEKVAWFGDFSPNVTIQVAAPVPHNAQFVTQSVPTTLVAGQSASVSVTMKNIGTNVWTAAAGYKLGSQNPQDNLTWGIGRVDLAPQESIRPNEQKTFTFNITAPSTPGTYHFQWRMLQEDYIWFGDFSPNVAYPLPVTLCPGVSVVPDGLSDLGPSLQTCIDNTPSGGTLELPPGTYGLATQVRINKPFTLRTRGLENSAANCEEPGIHCAVLKALPSFNAKVGGFLAAEATQYVTFDHLILDGNRAARLGTTAASQCPLGSDNNRWGFNAKMGDCTFCRFTHSVSKNALCGTALEFRGNDGTITNSVFRSNGQNSVPGMWADGLTIHFSDRATVTHNTFVDNSDVALILGGGQNAVVTHNRISQPGQVAFAGLMLDNFNTPEWGNFTGAVVSDNTIDCSAARNCHFGIELGPHPWYMPPKNIQGGDVHGNSVYSARQGINVDGAGTTQAPLRLYGNTVTNEAPGSASFNCGVHSTSRLNINTADSVVDRNGDTTPMTTFEWHICP</sequence>
<dbReference type="SMART" id="SM00710">
    <property type="entry name" value="PbH1"/>
    <property type="match status" value="5"/>
</dbReference>
<dbReference type="InterPro" id="IPR013783">
    <property type="entry name" value="Ig-like_fold"/>
</dbReference>
<evidence type="ECO:0000259" key="2">
    <source>
        <dbReference type="Pfam" id="PF13229"/>
    </source>
</evidence>
<accession>A0A250J1S2</accession>
<feature type="signal peptide" evidence="1">
    <location>
        <begin position="1"/>
        <end position="23"/>
    </location>
</feature>